<evidence type="ECO:0000256" key="1">
    <source>
        <dbReference type="ARBA" id="ARBA00023604"/>
    </source>
</evidence>
<evidence type="ECO:0000313" key="2">
    <source>
        <dbReference type="EMBL" id="PMD15085.1"/>
    </source>
</evidence>
<organism evidence="2 3">
    <name type="scientific">Hyaloscypha hepaticicola</name>
    <dbReference type="NCBI Taxonomy" id="2082293"/>
    <lineage>
        <taxon>Eukaryota</taxon>
        <taxon>Fungi</taxon>
        <taxon>Dikarya</taxon>
        <taxon>Ascomycota</taxon>
        <taxon>Pezizomycotina</taxon>
        <taxon>Leotiomycetes</taxon>
        <taxon>Helotiales</taxon>
        <taxon>Hyaloscyphaceae</taxon>
        <taxon>Hyaloscypha</taxon>
    </lineage>
</organism>
<dbReference type="GO" id="GO:0016491">
    <property type="term" value="F:oxidoreductase activity"/>
    <property type="evidence" value="ECO:0007669"/>
    <property type="project" value="InterPro"/>
</dbReference>
<dbReference type="STRING" id="1745343.A0A2J6PM30"/>
<dbReference type="InterPro" id="IPR044053">
    <property type="entry name" value="AsaB-like"/>
</dbReference>
<reference evidence="2 3" key="1">
    <citation type="submission" date="2016-05" db="EMBL/GenBank/DDBJ databases">
        <title>A degradative enzymes factory behind the ericoid mycorrhizal symbiosis.</title>
        <authorList>
            <consortium name="DOE Joint Genome Institute"/>
            <person name="Martino E."/>
            <person name="Morin E."/>
            <person name="Grelet G."/>
            <person name="Kuo A."/>
            <person name="Kohler A."/>
            <person name="Daghino S."/>
            <person name="Barry K."/>
            <person name="Choi C."/>
            <person name="Cichocki N."/>
            <person name="Clum A."/>
            <person name="Copeland A."/>
            <person name="Hainaut M."/>
            <person name="Haridas S."/>
            <person name="Labutti K."/>
            <person name="Lindquist E."/>
            <person name="Lipzen A."/>
            <person name="Khouja H.-R."/>
            <person name="Murat C."/>
            <person name="Ohm R."/>
            <person name="Olson A."/>
            <person name="Spatafora J."/>
            <person name="Veneault-Fourrey C."/>
            <person name="Henrissat B."/>
            <person name="Grigoriev I."/>
            <person name="Martin F."/>
            <person name="Perotto S."/>
        </authorList>
    </citation>
    <scope>NUCLEOTIDE SEQUENCE [LARGE SCALE GENOMIC DNA]</scope>
    <source>
        <strain evidence="2 3">UAMH 7357</strain>
    </source>
</reference>
<dbReference type="Proteomes" id="UP000235672">
    <property type="component" value="Unassembled WGS sequence"/>
</dbReference>
<accession>A0A2J6PM30</accession>
<keyword evidence="3" id="KW-1185">Reference proteome</keyword>
<comment type="similarity">
    <text evidence="1">Belongs to the asaB hydroxylase/desaturase family.</text>
</comment>
<dbReference type="AlphaFoldDB" id="A0A2J6PM30"/>
<protein>
    <submittedName>
        <fullName evidence="2">Uncharacterized protein</fullName>
    </submittedName>
</protein>
<dbReference type="NCBIfam" id="NF041278">
    <property type="entry name" value="CmcJ_NvfI_EfuI"/>
    <property type="match status" value="1"/>
</dbReference>
<evidence type="ECO:0000313" key="3">
    <source>
        <dbReference type="Proteomes" id="UP000235672"/>
    </source>
</evidence>
<name>A0A2J6PM30_9HELO</name>
<gene>
    <name evidence="2" type="ORF">NA56DRAFT_356977</name>
</gene>
<dbReference type="EMBL" id="KZ613516">
    <property type="protein sequence ID" value="PMD15085.1"/>
    <property type="molecule type" value="Genomic_DNA"/>
</dbReference>
<dbReference type="PANTHER" id="PTHR34598">
    <property type="entry name" value="BLL6449 PROTEIN"/>
    <property type="match status" value="1"/>
</dbReference>
<dbReference type="PANTHER" id="PTHR34598:SF3">
    <property type="entry name" value="OXIDOREDUCTASE AN1597"/>
    <property type="match status" value="1"/>
</dbReference>
<dbReference type="OrthoDB" id="412788at2759"/>
<sequence>MGSPFIPTTATLSHLRDDAVYEEEMPYEIWSDNVSADVPRTNVKLNIVPDCPLTDIRTLGKKEKPALETSGFQWLYQGFPYHTGLHSADYVDYPRQKQLDTLEKYLDAMSEFLREELGCVKVVCWDWRVRASKMTKPRLTPNIYSLKQKVGQDVRSVKINSSHIIHADGSPAWIQKVVSRVATDEEARWAESGKYRTRVLTVWRPLVDVVETDPLVCCDTRTVADSDLDVVQKVMDNTVEESMYLKRRTQHQWYWMSNQTRDDVLVMTVWDSKTPATKSTAVPHCAMVLPEHPPNAKPRESIELRFVVWNAE</sequence>
<proteinExistence type="inferred from homology"/>